<dbReference type="InterPro" id="IPR008658">
    <property type="entry name" value="KAP3"/>
</dbReference>
<dbReference type="GO" id="GO:0019894">
    <property type="term" value="F:kinesin binding"/>
    <property type="evidence" value="ECO:0007669"/>
    <property type="project" value="InterPro"/>
</dbReference>
<protein>
    <submittedName>
        <fullName evidence="2">Kinesin IIaccessory 115 kDa polypeptide [Strongylocentrotus purpuratus]</fullName>
    </submittedName>
</protein>
<dbReference type="GO" id="GO:0005930">
    <property type="term" value="C:axoneme"/>
    <property type="evidence" value="ECO:0007669"/>
    <property type="project" value="TreeGrafter"/>
</dbReference>
<gene>
    <name evidence="2" type="primary">kap115</name>
</gene>
<dbReference type="PANTHER" id="PTHR15605">
    <property type="entry name" value="KINESIN-ASSOCIATED PROTEINS"/>
    <property type="match status" value="1"/>
</dbReference>
<dbReference type="GO" id="GO:0035869">
    <property type="term" value="C:ciliary transition zone"/>
    <property type="evidence" value="ECO:0007669"/>
    <property type="project" value="TreeGrafter"/>
</dbReference>
<dbReference type="SUPFAM" id="SSF48371">
    <property type="entry name" value="ARM repeat"/>
    <property type="match status" value="1"/>
</dbReference>
<feature type="region of interest" description="Disordered" evidence="1">
    <location>
        <begin position="100"/>
        <end position="141"/>
    </location>
</feature>
<dbReference type="SMART" id="SM00185">
    <property type="entry name" value="ARM"/>
    <property type="match status" value="3"/>
</dbReference>
<dbReference type="InterPro" id="IPR016024">
    <property type="entry name" value="ARM-type_fold"/>
</dbReference>
<feature type="region of interest" description="Disordered" evidence="1">
    <location>
        <begin position="722"/>
        <end position="744"/>
    </location>
</feature>
<dbReference type="GO" id="GO:0044782">
    <property type="term" value="P:cilium organization"/>
    <property type="evidence" value="ECO:0007669"/>
    <property type="project" value="TreeGrafter"/>
</dbReference>
<dbReference type="SMART" id="SM01297">
    <property type="entry name" value="KAP"/>
    <property type="match status" value="1"/>
</dbReference>
<dbReference type="AlphaFoldDB" id="A0A0K2UUU4"/>
<dbReference type="Gene3D" id="1.25.10.10">
    <property type="entry name" value="Leucine-rich Repeat Variant"/>
    <property type="match status" value="1"/>
</dbReference>
<feature type="compositionally biased region" description="Polar residues" evidence="1">
    <location>
        <begin position="106"/>
        <end position="130"/>
    </location>
</feature>
<dbReference type="InterPro" id="IPR011989">
    <property type="entry name" value="ARM-like"/>
</dbReference>
<dbReference type="EMBL" id="HACA01024090">
    <property type="protein sequence ID" value="CDW41451.1"/>
    <property type="molecule type" value="Transcribed_RNA"/>
</dbReference>
<dbReference type="OrthoDB" id="10265679at2759"/>
<feature type="compositionally biased region" description="Polar residues" evidence="1">
    <location>
        <begin position="780"/>
        <end position="802"/>
    </location>
</feature>
<organism evidence="2">
    <name type="scientific">Lepeophtheirus salmonis</name>
    <name type="common">Salmon louse</name>
    <name type="synonym">Caligus salmonis</name>
    <dbReference type="NCBI Taxonomy" id="72036"/>
    <lineage>
        <taxon>Eukaryota</taxon>
        <taxon>Metazoa</taxon>
        <taxon>Ecdysozoa</taxon>
        <taxon>Arthropoda</taxon>
        <taxon>Crustacea</taxon>
        <taxon>Multicrustacea</taxon>
        <taxon>Hexanauplia</taxon>
        <taxon>Copepoda</taxon>
        <taxon>Siphonostomatoida</taxon>
        <taxon>Caligidae</taxon>
        <taxon>Lepeophtheirus</taxon>
    </lineage>
</organism>
<dbReference type="Pfam" id="PF05804">
    <property type="entry name" value="KAP"/>
    <property type="match status" value="1"/>
</dbReference>
<proteinExistence type="predicted"/>
<evidence type="ECO:0000313" key="2">
    <source>
        <dbReference type="EMBL" id="CDW41451.1"/>
    </source>
</evidence>
<accession>A0A0K2UUU4</accession>
<name>A0A0K2UUU4_LEPSM</name>
<feature type="region of interest" description="Disordered" evidence="1">
    <location>
        <begin position="778"/>
        <end position="802"/>
    </location>
</feature>
<reference evidence="2" key="1">
    <citation type="submission" date="2014-05" db="EMBL/GenBank/DDBJ databases">
        <authorList>
            <person name="Chronopoulou M."/>
        </authorList>
    </citation>
    <scope>NUCLEOTIDE SEQUENCE</scope>
    <source>
        <tissue evidence="2">Whole organism</tissue>
    </source>
</reference>
<evidence type="ECO:0000256" key="1">
    <source>
        <dbReference type="SAM" id="MobiDB-lite"/>
    </source>
</evidence>
<dbReference type="InterPro" id="IPR000225">
    <property type="entry name" value="Armadillo"/>
</dbReference>
<dbReference type="GO" id="GO:0016939">
    <property type="term" value="C:kinesin II complex"/>
    <property type="evidence" value="ECO:0007669"/>
    <property type="project" value="TreeGrafter"/>
</dbReference>
<dbReference type="PANTHER" id="PTHR15605:SF2">
    <property type="entry name" value="KINESIN-ASSOCIATED PROTEIN 3"/>
    <property type="match status" value="1"/>
</dbReference>
<sequence>MDNSDAKYLKRKVKAGSLDVHPTEKALVVNYELEATILGELGDPMLGERKECQKIIRLKSLNSQTDITALAKEVINKCKLIHPSKIPEVEQLLYYLQKRKDHHGKSPQQQQSCSTSDETESNSNRSQSASLHRYSPITTEDPGKLQSLANINDVEDYIELLYEDLPSKVKGSDLLLQLARNPDNLEELSLNETLLGAISRVLREEWRSSIELSTNIIYLFFCFSTFSSFHSLVSRYKVGSLVMDILDYELNRHAQMNEELKRIKRSSSGASIEMLEKAEKKFSTLVHKQNQVFRVSVYLLLNLSEDSKTEEKMKKKRIIPMLVILLERDNEELLILVTSFLKKLSIYRENKDEMSEFGVVEKSAVIFHNDELFQNHDLIGALLRLLFNLSFDYELRNKMIRAGLLQRIVSLLSDTRHKHTACCLLYHLSFDDKVKSMFTYTDCIPIVMKMILEADFSTEELEIMALAINLAANKRNAQLICEGQGLRVLFQKAFQHQDNLIIKMIRNISQHDGITKNLFIEFVGDIADAVGRATSEEFVVECLGILGNLTIPDLDYERILTEYDLVPWMKKKLDSAIKNDAPFMDDDDLILEIIVFIGTCASDASAAYYLSETEDLIHSVIELLKVKQEDDEMVLQVVYIFYQLCTHEKTRSFIISQTEAVAYLIDLMHDKNAEIQRVCDATLDIISDIDENWADKVKKEKFRFHNAQWLEIIQIQEVEEENDSRHNPLFPENGKNGGHTHHDHVDEDDEFEALIVRDTLELDSSDLFLSSGSSEEIQRLNATSSSRPTSSYQRTSTSVGHY</sequence>
<dbReference type="GO" id="GO:0007018">
    <property type="term" value="P:microtubule-based movement"/>
    <property type="evidence" value="ECO:0007669"/>
    <property type="project" value="TreeGrafter"/>
</dbReference>